<dbReference type="InterPro" id="IPR050410">
    <property type="entry name" value="CCR4/nocturin_mRNA_transcr"/>
</dbReference>
<dbReference type="OrthoDB" id="428734at2759"/>
<reference evidence="2" key="1">
    <citation type="submission" date="2023-04" db="EMBL/GenBank/DDBJ databases">
        <title>Ambrosiozyma monospora NBRC 1965.</title>
        <authorList>
            <person name="Ichikawa N."/>
            <person name="Sato H."/>
            <person name="Tonouchi N."/>
        </authorList>
    </citation>
    <scope>NUCLEOTIDE SEQUENCE</scope>
    <source>
        <strain evidence="2">NBRC 1965</strain>
    </source>
</reference>
<dbReference type="PANTHER" id="PTHR12121:SF100">
    <property type="entry name" value="POLY(A)-SPECIFIC RIBONUCLEASE"/>
    <property type="match status" value="1"/>
</dbReference>
<dbReference type="AlphaFoldDB" id="A0A9W6YVV5"/>
<dbReference type="GO" id="GO:0000175">
    <property type="term" value="F:3'-5'-RNA exonuclease activity"/>
    <property type="evidence" value="ECO:0007669"/>
    <property type="project" value="TreeGrafter"/>
</dbReference>
<protein>
    <submittedName>
        <fullName evidence="2">Unnamed protein product</fullName>
    </submittedName>
</protein>
<feature type="domain" description="Endonuclease/exonuclease/phosphatase" evidence="1">
    <location>
        <begin position="104"/>
        <end position="393"/>
    </location>
</feature>
<name>A0A9W6YVV5_AMBMO</name>
<comment type="caution">
    <text evidence="2">The sequence shown here is derived from an EMBL/GenBank/DDBJ whole genome shotgun (WGS) entry which is preliminary data.</text>
</comment>
<gene>
    <name evidence="2" type="ORF">Amon01_000357000</name>
</gene>
<dbReference type="SUPFAM" id="SSF56219">
    <property type="entry name" value="DNase I-like"/>
    <property type="match status" value="1"/>
</dbReference>
<proteinExistence type="predicted"/>
<keyword evidence="3" id="KW-1185">Reference proteome</keyword>
<evidence type="ECO:0000259" key="1">
    <source>
        <dbReference type="Pfam" id="PF03372"/>
    </source>
</evidence>
<organism evidence="2 3">
    <name type="scientific">Ambrosiozyma monospora</name>
    <name type="common">Yeast</name>
    <name type="synonym">Endomycopsis monosporus</name>
    <dbReference type="NCBI Taxonomy" id="43982"/>
    <lineage>
        <taxon>Eukaryota</taxon>
        <taxon>Fungi</taxon>
        <taxon>Dikarya</taxon>
        <taxon>Ascomycota</taxon>
        <taxon>Saccharomycotina</taxon>
        <taxon>Pichiomycetes</taxon>
        <taxon>Pichiales</taxon>
        <taxon>Pichiaceae</taxon>
        <taxon>Ambrosiozyma</taxon>
    </lineage>
</organism>
<dbReference type="InterPro" id="IPR005135">
    <property type="entry name" value="Endo/exonuclease/phosphatase"/>
</dbReference>
<evidence type="ECO:0000313" key="3">
    <source>
        <dbReference type="Proteomes" id="UP001165063"/>
    </source>
</evidence>
<dbReference type="Pfam" id="PF03372">
    <property type="entry name" value="Exo_endo_phos"/>
    <property type="match status" value="1"/>
</dbReference>
<accession>A0A9W6YVV5</accession>
<dbReference type="InterPro" id="IPR036691">
    <property type="entry name" value="Endo/exonu/phosph_ase_sf"/>
</dbReference>
<dbReference type="Gene3D" id="3.60.10.10">
    <property type="entry name" value="Endonuclease/exonuclease/phosphatase"/>
    <property type="match status" value="1"/>
</dbReference>
<sequence length="404" mass="48086">MNCLKFQRWKHLTSTQNKTTQNSSNHIMNRRLASRCYSTVSNYNSIVNHRSFIDFHKPLSPKNTFTVSSYNLLSRHYLWHQVYDYLPAKWTGWEQRFELINRNMADLCDLSDIMCFQEMEYLIYQSFWKDFMLSRNYDSIFQKKRKPAYWQKNINMMDGVSIFVNKKKFNIINYEQIDLAHFFASKHYFEQTPDLEKRLASRNTVAVIAVLEHIPTKSTVFISNTHLYWSPNHPDVKLMQTFLLTQLLKRAVQRQFRLSEEETEEMLKGGHNLNVFMVGDFNSAPDSPVYRFLTQGRVDLKQEKEISQFNYGSQLTSALSTPFDKFNSPYKALFEEDKFLKTTYTQKFKRIIDYIWFNKSSDQLELIKVLGDIESQYLEHYPGFPNPEFPSDHFPILAEFELKS</sequence>
<dbReference type="PANTHER" id="PTHR12121">
    <property type="entry name" value="CARBON CATABOLITE REPRESSOR PROTEIN 4"/>
    <property type="match status" value="1"/>
</dbReference>
<dbReference type="EMBL" id="BSXU01001518">
    <property type="protein sequence ID" value="GMG28370.1"/>
    <property type="molecule type" value="Genomic_DNA"/>
</dbReference>
<evidence type="ECO:0000313" key="2">
    <source>
        <dbReference type="EMBL" id="GMG28370.1"/>
    </source>
</evidence>
<dbReference type="Proteomes" id="UP001165063">
    <property type="component" value="Unassembled WGS sequence"/>
</dbReference>